<dbReference type="InterPro" id="IPR027417">
    <property type="entry name" value="P-loop_NTPase"/>
</dbReference>
<evidence type="ECO:0000256" key="3">
    <source>
        <dbReference type="ARBA" id="ARBA00022448"/>
    </source>
</evidence>
<keyword evidence="7" id="KW-0406">Ion transport</keyword>
<comment type="similarity">
    <text evidence="2">Belongs to the ABC transporter superfamily.</text>
</comment>
<dbReference type="PANTHER" id="PTHR43297">
    <property type="entry name" value="OLIGOPEPTIDE TRANSPORT ATP-BINDING PROTEIN APPD"/>
    <property type="match status" value="1"/>
</dbReference>
<sequence length="183" mass="19421">MTLLPQSGTYLDPLARVGAQLKRAARLAGLPDPEGAALAVLERRGLPPQTRRLFPHQLSGGMTRRILFGIATISQPALVFADEPTPGLHPTSVTEVLADIRHLADSGSAVVLVTHDIDQALTVADAVVVCHAGRTIEEATPDQFTGDGSALGHPYSQALWQALPTHGFRLIHDPAALADEVPR</sequence>
<dbReference type="GO" id="GO:0016020">
    <property type="term" value="C:membrane"/>
    <property type="evidence" value="ECO:0007669"/>
    <property type="project" value="UniProtKB-SubCell"/>
</dbReference>
<keyword evidence="4" id="KW-1003">Cell membrane</keyword>
<dbReference type="GO" id="GO:0015675">
    <property type="term" value="P:nickel cation transport"/>
    <property type="evidence" value="ECO:0007669"/>
    <property type="project" value="UniProtKB-KW"/>
</dbReference>
<evidence type="ECO:0000256" key="4">
    <source>
        <dbReference type="ARBA" id="ARBA00022475"/>
    </source>
</evidence>
<protein>
    <recommendedName>
        <fullName evidence="12">ATPase AAA-type core domain-containing protein</fullName>
    </recommendedName>
</protein>
<evidence type="ECO:0000313" key="11">
    <source>
        <dbReference type="Proteomes" id="UP000502508"/>
    </source>
</evidence>
<accession>A0A6F8XTJ7</accession>
<evidence type="ECO:0008006" key="12">
    <source>
        <dbReference type="Google" id="ProtNLM"/>
    </source>
</evidence>
<dbReference type="EMBL" id="AP022870">
    <property type="protein sequence ID" value="BCB77172.1"/>
    <property type="molecule type" value="Genomic_DNA"/>
</dbReference>
<proteinExistence type="inferred from homology"/>
<dbReference type="KEGG" id="pfla:Pflav_035820"/>
<evidence type="ECO:0000256" key="9">
    <source>
        <dbReference type="ARBA" id="ARBA00023136"/>
    </source>
</evidence>
<keyword evidence="5" id="KW-0533">Nickel</keyword>
<evidence type="ECO:0000256" key="5">
    <source>
        <dbReference type="ARBA" id="ARBA00022596"/>
    </source>
</evidence>
<comment type="subcellular location">
    <subcellularLocation>
        <location evidence="1">Membrane</location>
    </subcellularLocation>
</comment>
<keyword evidence="8" id="KW-0921">Nickel transport</keyword>
<evidence type="ECO:0000256" key="1">
    <source>
        <dbReference type="ARBA" id="ARBA00004370"/>
    </source>
</evidence>
<evidence type="ECO:0000313" key="10">
    <source>
        <dbReference type="EMBL" id="BCB77172.1"/>
    </source>
</evidence>
<reference evidence="10 11" key="2">
    <citation type="submission" date="2020-03" db="EMBL/GenBank/DDBJ databases">
        <authorList>
            <person name="Ichikawa N."/>
            <person name="Kimura A."/>
            <person name="Kitahashi Y."/>
            <person name="Uohara A."/>
        </authorList>
    </citation>
    <scope>NUCLEOTIDE SEQUENCE [LARGE SCALE GENOMIC DNA]</scope>
    <source>
        <strain evidence="10 11">NBRC 107702</strain>
    </source>
</reference>
<keyword evidence="6" id="KW-1278">Translocase</keyword>
<dbReference type="SUPFAM" id="SSF52540">
    <property type="entry name" value="P-loop containing nucleoside triphosphate hydrolases"/>
    <property type="match status" value="1"/>
</dbReference>
<dbReference type="RefSeq" id="WP_197938597.1">
    <property type="nucleotide sequence ID" value="NZ_AP022870.1"/>
</dbReference>
<keyword evidence="3" id="KW-0813">Transport</keyword>
<gene>
    <name evidence="10" type="ORF">Pflav_035820</name>
</gene>
<organism evidence="10 11">
    <name type="scientific">Phytohabitans flavus</name>
    <dbReference type="NCBI Taxonomy" id="1076124"/>
    <lineage>
        <taxon>Bacteria</taxon>
        <taxon>Bacillati</taxon>
        <taxon>Actinomycetota</taxon>
        <taxon>Actinomycetes</taxon>
        <taxon>Micromonosporales</taxon>
        <taxon>Micromonosporaceae</taxon>
    </lineage>
</organism>
<dbReference type="PANTHER" id="PTHR43297:SF13">
    <property type="entry name" value="NICKEL ABC TRANSPORTER, ATP-BINDING PROTEIN"/>
    <property type="match status" value="1"/>
</dbReference>
<evidence type="ECO:0000256" key="2">
    <source>
        <dbReference type="ARBA" id="ARBA00005417"/>
    </source>
</evidence>
<dbReference type="AlphaFoldDB" id="A0A6F8XTJ7"/>
<keyword evidence="11" id="KW-1185">Reference proteome</keyword>
<evidence type="ECO:0000256" key="8">
    <source>
        <dbReference type="ARBA" id="ARBA00023112"/>
    </source>
</evidence>
<dbReference type="Proteomes" id="UP000502508">
    <property type="component" value="Chromosome"/>
</dbReference>
<dbReference type="InterPro" id="IPR050388">
    <property type="entry name" value="ABC_Ni/Peptide_Import"/>
</dbReference>
<evidence type="ECO:0000256" key="7">
    <source>
        <dbReference type="ARBA" id="ARBA00023065"/>
    </source>
</evidence>
<name>A0A6F8XTJ7_9ACTN</name>
<dbReference type="Gene3D" id="3.40.50.300">
    <property type="entry name" value="P-loop containing nucleotide triphosphate hydrolases"/>
    <property type="match status" value="1"/>
</dbReference>
<evidence type="ECO:0000256" key="6">
    <source>
        <dbReference type="ARBA" id="ARBA00022967"/>
    </source>
</evidence>
<keyword evidence="9" id="KW-0472">Membrane</keyword>
<reference evidence="10 11" key="1">
    <citation type="submission" date="2020-03" db="EMBL/GenBank/DDBJ databases">
        <title>Whole genome shotgun sequence of Phytohabitans flavus NBRC 107702.</title>
        <authorList>
            <person name="Komaki H."/>
            <person name="Tamura T."/>
        </authorList>
    </citation>
    <scope>NUCLEOTIDE SEQUENCE [LARGE SCALE GENOMIC DNA]</scope>
    <source>
        <strain evidence="10 11">NBRC 107702</strain>
    </source>
</reference>